<dbReference type="PATRIC" id="fig|1637645.4.peg.2354"/>
<dbReference type="InterPro" id="IPR044213">
    <property type="entry name" value="At2g44920-like"/>
</dbReference>
<keyword evidence="1" id="KW-0802">TPR repeat</keyword>
<evidence type="ECO:0000313" key="3">
    <source>
        <dbReference type="Proteomes" id="UP000033607"/>
    </source>
</evidence>
<dbReference type="InterPro" id="IPR001646">
    <property type="entry name" value="5peptide_repeat"/>
</dbReference>
<dbReference type="Gene3D" id="1.25.40.10">
    <property type="entry name" value="Tetratricopeptide repeat domain"/>
    <property type="match status" value="1"/>
</dbReference>
<reference evidence="2 3" key="1">
    <citation type="submission" date="2015-06" db="EMBL/GenBank/DDBJ databases">
        <title>Draft genome assembly of filamentous brackish cyanobacterium Limnoraphis robusta strain CS-951.</title>
        <authorList>
            <person name="Willis A."/>
            <person name="Parks M."/>
            <person name="Burford M.A."/>
        </authorList>
    </citation>
    <scope>NUCLEOTIDE SEQUENCE [LARGE SCALE GENOMIC DNA]</scope>
    <source>
        <strain evidence="2 3">CS-951</strain>
    </source>
</reference>
<dbReference type="EMBL" id="LATL02000116">
    <property type="protein sequence ID" value="KKD36280.1"/>
    <property type="molecule type" value="Genomic_DNA"/>
</dbReference>
<name>A0A0F5YDH0_9CYAN</name>
<dbReference type="OrthoDB" id="481042at2"/>
<dbReference type="PANTHER" id="PTHR47200">
    <property type="entry name" value="THYLAKOID LUMENAL 15 KDA PROTEIN 1, CHLOROPLASTIC"/>
    <property type="match status" value="1"/>
</dbReference>
<dbReference type="Proteomes" id="UP000033607">
    <property type="component" value="Unassembled WGS sequence"/>
</dbReference>
<dbReference type="PANTHER" id="PTHR47200:SF2">
    <property type="entry name" value="THYLAKOID LUMENAL 15 KDA PROTEIN 1, CHLOROPLASTIC"/>
    <property type="match status" value="1"/>
</dbReference>
<dbReference type="SMART" id="SM00028">
    <property type="entry name" value="TPR"/>
    <property type="match status" value="2"/>
</dbReference>
<comment type="caution">
    <text evidence="2">The sequence shown here is derived from an EMBL/GenBank/DDBJ whole genome shotgun (WGS) entry which is preliminary data.</text>
</comment>
<dbReference type="PROSITE" id="PS50005">
    <property type="entry name" value="TPR"/>
    <property type="match status" value="1"/>
</dbReference>
<evidence type="ECO:0000313" key="2">
    <source>
        <dbReference type="EMBL" id="KKD36280.1"/>
    </source>
</evidence>
<organism evidence="2 3">
    <name type="scientific">Limnoraphis robusta CS-951</name>
    <dbReference type="NCBI Taxonomy" id="1637645"/>
    <lineage>
        <taxon>Bacteria</taxon>
        <taxon>Bacillati</taxon>
        <taxon>Cyanobacteriota</taxon>
        <taxon>Cyanophyceae</taxon>
        <taxon>Oscillatoriophycideae</taxon>
        <taxon>Oscillatoriales</taxon>
        <taxon>Sirenicapillariaceae</taxon>
        <taxon>Limnoraphis</taxon>
    </lineage>
</organism>
<protein>
    <submittedName>
        <fullName evidence="2">Pentapeptide repeat-containing protein</fullName>
    </submittedName>
</protein>
<dbReference type="Pfam" id="PF00805">
    <property type="entry name" value="Pentapeptide"/>
    <property type="match status" value="2"/>
</dbReference>
<proteinExistence type="predicted"/>
<accession>A0A0F5YDH0</accession>
<gene>
    <name evidence="2" type="ORF">WN50_20675</name>
</gene>
<sequence>MNFRILITLMVLSTISFVQPIRAENIEHTRQLLTSKQCPNCNLAGAGLVLADLVGADLVGANLTGANLSRANLTGANLQGANLTGASLHGANLTGANLAGANLNGTDLRGAYLMNAVLTMSNIKDAQLVGVIGMPTNTGNAEDYYYWGVQEAKEGNYVNAIDFYTEAIRLKPNLAAAFFGRSMAKADLGDLVGAIEDARAAQQLYESLGSAEGKDVSTQLVQILENQQNPKKTNNTGGFLGTLQQAAPLLLRLLL</sequence>
<dbReference type="AlphaFoldDB" id="A0A0F5YDH0"/>
<dbReference type="SUPFAM" id="SSF48452">
    <property type="entry name" value="TPR-like"/>
    <property type="match status" value="1"/>
</dbReference>
<dbReference type="InterPro" id="IPR019734">
    <property type="entry name" value="TPR_rpt"/>
</dbReference>
<feature type="repeat" description="TPR" evidence="1">
    <location>
        <begin position="141"/>
        <end position="174"/>
    </location>
</feature>
<dbReference type="Gene3D" id="2.160.20.80">
    <property type="entry name" value="E3 ubiquitin-protein ligase SopA"/>
    <property type="match status" value="1"/>
</dbReference>
<dbReference type="InterPro" id="IPR011990">
    <property type="entry name" value="TPR-like_helical_dom_sf"/>
</dbReference>
<evidence type="ECO:0000256" key="1">
    <source>
        <dbReference type="PROSITE-ProRule" id="PRU00339"/>
    </source>
</evidence>
<dbReference type="RefSeq" id="WP_046280479.1">
    <property type="nucleotide sequence ID" value="NZ_LATL02000116.1"/>
</dbReference>
<dbReference type="SUPFAM" id="SSF141571">
    <property type="entry name" value="Pentapeptide repeat-like"/>
    <property type="match status" value="1"/>
</dbReference>